<dbReference type="OrthoDB" id="9768133at2"/>
<dbReference type="PRINTS" id="PR00150">
    <property type="entry name" value="PEPCARBXLASE"/>
</dbReference>
<dbReference type="GO" id="GO:0015977">
    <property type="term" value="P:carbon fixation"/>
    <property type="evidence" value="ECO:0007669"/>
    <property type="project" value="InterPro"/>
</dbReference>
<protein>
    <recommendedName>
        <fullName evidence="2">Phosphoenolpyruvate carboxylase</fullName>
    </recommendedName>
</protein>
<evidence type="ECO:0000313" key="4">
    <source>
        <dbReference type="Proteomes" id="UP000031830"/>
    </source>
</evidence>
<reference evidence="3 4" key="1">
    <citation type="journal article" date="2015" name="Genome Announc.">
        <title>Genome sequencing of 18 francisella strains to aid in assay development and testing.</title>
        <authorList>
            <person name="Johnson S.L."/>
            <person name="Daligault H.E."/>
            <person name="Davenport K.W."/>
            <person name="Coyne S.R."/>
            <person name="Frey K.G."/>
            <person name="Koroleva G.I."/>
            <person name="Broomall S.M."/>
            <person name="Bishop-Lilly K.A."/>
            <person name="Bruce D.C."/>
            <person name="Chertkov O."/>
            <person name="Freitas T."/>
            <person name="Jaissle J."/>
            <person name="Ladner J.T."/>
            <person name="Rosenzweig C.N."/>
            <person name="Gibbons H.S."/>
            <person name="Palacios G.F."/>
            <person name="Redden C.L."/>
            <person name="Xu Y."/>
            <person name="Minogue T.D."/>
            <person name="Chain P.S."/>
        </authorList>
    </citation>
    <scope>NUCLEOTIDE SEQUENCE [LARGE SCALE GENOMIC DNA]</scope>
    <source>
        <strain evidence="3 4">GA01-2794</strain>
    </source>
</reference>
<organism evidence="3 4">
    <name type="scientific">Francisella philomiragia</name>
    <dbReference type="NCBI Taxonomy" id="28110"/>
    <lineage>
        <taxon>Bacteria</taxon>
        <taxon>Pseudomonadati</taxon>
        <taxon>Pseudomonadota</taxon>
        <taxon>Gammaproteobacteria</taxon>
        <taxon>Thiotrichales</taxon>
        <taxon>Francisellaceae</taxon>
        <taxon>Francisella</taxon>
    </lineage>
</organism>
<dbReference type="SUPFAM" id="SSF51621">
    <property type="entry name" value="Phosphoenolpyruvate/pyruvate domain"/>
    <property type="match status" value="1"/>
</dbReference>
<dbReference type="GO" id="GO:0008964">
    <property type="term" value="F:phosphoenolpyruvate carboxylase activity"/>
    <property type="evidence" value="ECO:0007669"/>
    <property type="project" value="InterPro"/>
</dbReference>
<dbReference type="AlphaFoldDB" id="A0A0B6D410"/>
<evidence type="ECO:0000256" key="2">
    <source>
        <dbReference type="ARBA" id="ARBA00022419"/>
    </source>
</evidence>
<dbReference type="RefSeq" id="WP_044525486.1">
    <property type="nucleotide sequence ID" value="NZ_CP009440.1"/>
</dbReference>
<dbReference type="GO" id="GO:0005829">
    <property type="term" value="C:cytosol"/>
    <property type="evidence" value="ECO:0007669"/>
    <property type="project" value="TreeGrafter"/>
</dbReference>
<dbReference type="STRING" id="28110.KU46_739"/>
<comment type="function">
    <text evidence="1">Forms oxaloacetate, a four-carbon dicarboxylic acid source for the tricarboxylic acid cycle.</text>
</comment>
<dbReference type="Proteomes" id="UP000031830">
    <property type="component" value="Chromosome"/>
</dbReference>
<dbReference type="KEGG" id="fpz:LA55_185"/>
<name>A0A0B6D410_9GAMM</name>
<evidence type="ECO:0000313" key="3">
    <source>
        <dbReference type="EMBL" id="AJI53621.1"/>
    </source>
</evidence>
<proteinExistence type="predicted"/>
<sequence>MSFYSIQNELVESYKSEVELKYKMLNGLFLSTPLDKEHNANAMLATFANICKDLIENAKDPIETIENLYHEMSEEQKLQIFVKFIRYIERQTVLIDALEEAAYAKTHDLNGEYSITRLARRVERHDKQNALNRALQEYKTRLVLTAHPTQFYAKLVLPIIHDLKKAIIDNDINKIQDIFLQMGKTKFSNKTKPTPEDEAISIIWYLNNIFYNVIPEIQHKLTNDNTNIEIGFWPGGDRDGNPFVTANVTKKVSKHLRTNVLNSYNKDLKRLIKKLTFENVHEELTKIRKRLKTNKYPNAQTFLDDLVKVKNVVDSEYDSLFVDKLDNLILKVKIFGFHFAKLDIRQNAKIHNQFFNELFSENYNLDYQALNNSEKIKHLVKLAEQKSFKELEVNTDLARELLETIEVIQYIQQHSGYDAIQRYIISNADSTVSILEVLTIFKLFNKDINTNSKIKIEVVPLFETMEDLKNSTKIIDELLKIQLYTDNLKVWQNTQTIMLGFSDGTKDGGYFMANWSILEAKRALSKYLSSKGIKPIFFDGRGGPPSRGGGDMFLFYKGLSNVVSNHDVQITIQGQSISSKFGNTNSAQYNLEQILTSGLYGKLNLHNAHRLNPTETSLINELGKLSFDTYINLKNHPQFIDYITEITPLKYISEMNVGSRPAKRNSSDKFKLDDLRAIPYGASWTQMRQSILAFYGLGTAISTVVTKDNNNLTALQKIYKRSLIIKGIFDNALQSIAQTNFNITKHISKDPKYSAFWQQLFDEHQLAKKYLLAVTEKDENFLHANPVKERSIKMRDDITLPLVILQQYALDCLRKNPNHKHKKLLKTIIKKSLAANINANQNSI</sequence>
<dbReference type="InterPro" id="IPR021135">
    <property type="entry name" value="PEP_COase"/>
</dbReference>
<keyword evidence="3" id="KW-0670">Pyruvate</keyword>
<dbReference type="EMBL" id="CP009440">
    <property type="protein sequence ID" value="AJI53621.1"/>
    <property type="molecule type" value="Genomic_DNA"/>
</dbReference>
<gene>
    <name evidence="3" type="ORF">LA55_185</name>
</gene>
<evidence type="ECO:0000256" key="1">
    <source>
        <dbReference type="ARBA" id="ARBA00003670"/>
    </source>
</evidence>
<dbReference type="GO" id="GO:0006099">
    <property type="term" value="P:tricarboxylic acid cycle"/>
    <property type="evidence" value="ECO:0007669"/>
    <property type="project" value="InterPro"/>
</dbReference>
<dbReference type="PANTHER" id="PTHR30523">
    <property type="entry name" value="PHOSPHOENOLPYRUVATE CARBOXYLASE"/>
    <property type="match status" value="1"/>
</dbReference>
<dbReference type="Pfam" id="PF00311">
    <property type="entry name" value="PEPcase"/>
    <property type="match status" value="1"/>
</dbReference>
<accession>A0A0B6D410</accession>
<dbReference type="PANTHER" id="PTHR30523:SF6">
    <property type="entry name" value="PHOSPHOENOLPYRUVATE CARBOXYLASE"/>
    <property type="match status" value="1"/>
</dbReference>
<dbReference type="InterPro" id="IPR015813">
    <property type="entry name" value="Pyrv/PenolPyrv_kinase-like_dom"/>
</dbReference>